<dbReference type="InterPro" id="IPR008995">
    <property type="entry name" value="Mo/tungstate-bd_C_term_dom"/>
</dbReference>
<dbReference type="InterPro" id="IPR050093">
    <property type="entry name" value="ABC_SmlMolc_Importer"/>
</dbReference>
<dbReference type="GO" id="GO:0005524">
    <property type="term" value="F:ATP binding"/>
    <property type="evidence" value="ECO:0007669"/>
    <property type="project" value="UniProtKB-KW"/>
</dbReference>
<dbReference type="PROSITE" id="PS50893">
    <property type="entry name" value="ABC_TRANSPORTER_2"/>
    <property type="match status" value="1"/>
</dbReference>
<sequence length="350" mass="38150">MNKSVSLTLTDISKRYGQVTALKPMNLEVAPGELIALLGPSGCGKTTTLRIISGFETPDTGSVRIGTRDVTGLSPNMRDIGLMFQNYALFPHMTVAENVGFGLKMRGIAKAEAARRIETALDMVRMRNFGDRAISQLSGGQQQRIALARSLVVNPSVLLLDEPLGALDKKLREEMQFELRQLQRSFCITSILVTHDQEEALTMSDRVAVMGAGEIRQIGTPQDIYARPNSIFVSEFLGTSNIFSGKLRSGFFVADGVPALRIACTGEPDGPSSLVFRPEKLQITAAGKGQINARVRDVVFRGSQYTYELTVDGHEKPVIVYSQQSFDLPGDGVVGLDWSDAPVLLREVAE</sequence>
<evidence type="ECO:0000256" key="4">
    <source>
        <dbReference type="ARBA" id="ARBA00022840"/>
    </source>
</evidence>
<keyword evidence="7" id="KW-1185">Reference proteome</keyword>
<dbReference type="SUPFAM" id="SSF50331">
    <property type="entry name" value="MOP-like"/>
    <property type="match status" value="1"/>
</dbReference>
<keyword evidence="2" id="KW-0813">Transport</keyword>
<evidence type="ECO:0000256" key="1">
    <source>
        <dbReference type="ARBA" id="ARBA00005417"/>
    </source>
</evidence>
<dbReference type="InterPro" id="IPR013611">
    <property type="entry name" value="Transp-assoc_OB_typ2"/>
</dbReference>
<evidence type="ECO:0000256" key="2">
    <source>
        <dbReference type="ARBA" id="ARBA00022448"/>
    </source>
</evidence>
<dbReference type="PANTHER" id="PTHR42781">
    <property type="entry name" value="SPERMIDINE/PUTRESCINE IMPORT ATP-BINDING PROTEIN POTA"/>
    <property type="match status" value="1"/>
</dbReference>
<dbReference type="PANTHER" id="PTHR42781:SF4">
    <property type="entry name" value="SPERMIDINE_PUTRESCINE IMPORT ATP-BINDING PROTEIN POTA"/>
    <property type="match status" value="1"/>
</dbReference>
<keyword evidence="4 6" id="KW-0067">ATP-binding</keyword>
<dbReference type="EMBL" id="JAASQI010000001">
    <property type="protein sequence ID" value="NIJ56229.1"/>
    <property type="molecule type" value="Genomic_DNA"/>
</dbReference>
<comment type="caution">
    <text evidence="6">The sequence shown here is derived from an EMBL/GenBank/DDBJ whole genome shotgun (WGS) entry which is preliminary data.</text>
</comment>
<dbReference type="InterPro" id="IPR003593">
    <property type="entry name" value="AAA+_ATPase"/>
</dbReference>
<evidence type="ECO:0000313" key="6">
    <source>
        <dbReference type="EMBL" id="NIJ56229.1"/>
    </source>
</evidence>
<dbReference type="PROSITE" id="PS00211">
    <property type="entry name" value="ABC_TRANSPORTER_1"/>
    <property type="match status" value="1"/>
</dbReference>
<dbReference type="InterPro" id="IPR003439">
    <property type="entry name" value="ABC_transporter-like_ATP-bd"/>
</dbReference>
<dbReference type="InterPro" id="IPR017871">
    <property type="entry name" value="ABC_transporter-like_CS"/>
</dbReference>
<evidence type="ECO:0000256" key="3">
    <source>
        <dbReference type="ARBA" id="ARBA00022741"/>
    </source>
</evidence>
<name>A0ABX0UWI1_9HYPH</name>
<protein>
    <submittedName>
        <fullName evidence="6">Spermidine/putrescine ABC transporter ATP-binding subunit</fullName>
    </submittedName>
</protein>
<accession>A0ABX0UWI1</accession>
<dbReference type="InterPro" id="IPR027417">
    <property type="entry name" value="P-loop_NTPase"/>
</dbReference>
<evidence type="ECO:0000259" key="5">
    <source>
        <dbReference type="PROSITE" id="PS50893"/>
    </source>
</evidence>
<comment type="similarity">
    <text evidence="1">Belongs to the ABC transporter superfamily.</text>
</comment>
<proteinExistence type="inferred from homology"/>
<dbReference type="RefSeq" id="WP_166947529.1">
    <property type="nucleotide sequence ID" value="NZ_JAASQI010000001.1"/>
</dbReference>
<organism evidence="6 7">
    <name type="scientific">Pseudochelatococcus lubricantis</name>
    <dbReference type="NCBI Taxonomy" id="1538102"/>
    <lineage>
        <taxon>Bacteria</taxon>
        <taxon>Pseudomonadati</taxon>
        <taxon>Pseudomonadota</taxon>
        <taxon>Alphaproteobacteria</taxon>
        <taxon>Hyphomicrobiales</taxon>
        <taxon>Chelatococcaceae</taxon>
        <taxon>Pseudochelatococcus</taxon>
    </lineage>
</organism>
<keyword evidence="3" id="KW-0547">Nucleotide-binding</keyword>
<dbReference type="SUPFAM" id="SSF52540">
    <property type="entry name" value="P-loop containing nucleoside triphosphate hydrolases"/>
    <property type="match status" value="1"/>
</dbReference>
<dbReference type="Gene3D" id="3.40.50.300">
    <property type="entry name" value="P-loop containing nucleotide triphosphate hydrolases"/>
    <property type="match status" value="1"/>
</dbReference>
<dbReference type="Proteomes" id="UP001429580">
    <property type="component" value="Unassembled WGS sequence"/>
</dbReference>
<dbReference type="Pfam" id="PF00005">
    <property type="entry name" value="ABC_tran"/>
    <property type="match status" value="1"/>
</dbReference>
<evidence type="ECO:0000313" key="7">
    <source>
        <dbReference type="Proteomes" id="UP001429580"/>
    </source>
</evidence>
<feature type="domain" description="ABC transporter" evidence="5">
    <location>
        <begin position="7"/>
        <end position="237"/>
    </location>
</feature>
<dbReference type="Pfam" id="PF08402">
    <property type="entry name" value="TOBE_2"/>
    <property type="match status" value="1"/>
</dbReference>
<gene>
    <name evidence="6" type="ORF">FHS82_000042</name>
</gene>
<reference evidence="6 7" key="1">
    <citation type="submission" date="2020-03" db="EMBL/GenBank/DDBJ databases">
        <title>Genomic Encyclopedia of Type Strains, Phase IV (KMG-IV): sequencing the most valuable type-strain genomes for metagenomic binning, comparative biology and taxonomic classification.</title>
        <authorList>
            <person name="Goeker M."/>
        </authorList>
    </citation>
    <scope>NUCLEOTIDE SEQUENCE [LARGE SCALE GENOMIC DNA]</scope>
    <source>
        <strain evidence="6 7">DSM 103870</strain>
    </source>
</reference>
<dbReference type="SMART" id="SM00382">
    <property type="entry name" value="AAA"/>
    <property type="match status" value="1"/>
</dbReference>